<feature type="domain" description="TRAP C4-dicarboxylate transport system permease DctM subunit" evidence="3">
    <location>
        <begin position="94"/>
        <end position="361"/>
    </location>
</feature>
<keyword evidence="1" id="KW-0997">Cell inner membrane</keyword>
<name>A0A364NUW9_9PROT</name>
<proteinExistence type="predicted"/>
<evidence type="ECO:0000313" key="4">
    <source>
        <dbReference type="EMBL" id="RAU20881.1"/>
    </source>
</evidence>
<keyword evidence="2" id="KW-0472">Membrane</keyword>
<dbReference type="AlphaFoldDB" id="A0A364NUW9"/>
<feature type="transmembrane region" description="Helical" evidence="2">
    <location>
        <begin position="516"/>
        <end position="539"/>
    </location>
</feature>
<dbReference type="Pfam" id="PF06808">
    <property type="entry name" value="DctM"/>
    <property type="match status" value="2"/>
</dbReference>
<evidence type="ECO:0000313" key="5">
    <source>
        <dbReference type="Proteomes" id="UP000251075"/>
    </source>
</evidence>
<gene>
    <name evidence="4" type="ORF">CU669_16360</name>
</gene>
<feature type="transmembrane region" description="Helical" evidence="2">
    <location>
        <begin position="325"/>
        <end position="346"/>
    </location>
</feature>
<feature type="transmembrane region" description="Helical" evidence="2">
    <location>
        <begin position="393"/>
        <end position="410"/>
    </location>
</feature>
<feature type="transmembrane region" description="Helical" evidence="2">
    <location>
        <begin position="153"/>
        <end position="175"/>
    </location>
</feature>
<feature type="transmembrane region" description="Helical" evidence="2">
    <location>
        <begin position="109"/>
        <end position="128"/>
    </location>
</feature>
<dbReference type="GO" id="GO:0005886">
    <property type="term" value="C:plasma membrane"/>
    <property type="evidence" value="ECO:0007669"/>
    <property type="project" value="UniProtKB-SubCell"/>
</dbReference>
<feature type="transmembrane region" description="Helical" evidence="2">
    <location>
        <begin position="584"/>
        <end position="605"/>
    </location>
</feature>
<feature type="transmembrane region" description="Helical" evidence="2">
    <location>
        <begin position="352"/>
        <end position="381"/>
    </location>
</feature>
<sequence>MFWIAIVFSTFQIITAAYAPLSSLPVRSIHVGFLVLMVFALYAAKERDQPLKAAWSWLLGATAAATSLYHLMFEGDLVQRSGDPSTADLVVGAVVIALVFEAARRLMGLALPLLCGGFVLYAMLGQYLPAPLNHRGFGFDQIINQYFLGTEGIYGIPCYVSATYIFLFILFGSFLEQAGMIRLFTDVALGTVGHTKGGPAKVAVITSGLMGTINGSGIANVVTTGQLTIPLMKRFGYRAEFAGAVEATASMGGQIMPPVMGAVAFIMAETLNISYAEVCKAAAIPALLYYASAIWMVHLEAGIAGLHGIPKDQCPSATAALKRQWYLVVPMAALVYLLLAGFTPMYSGTVGLALTAIVILGSSVAANIGGMAGRFIFWGVLGVACSMFFKQGINAVVLTVALLVAVNFFVKGGRETVGMTVRGLVEGARSAVPVGVACALVGTIIGTMTLTGIAGSFTQGLVSLSGGSLFLTLILTMIASLILGMGIPTIPTYIITSSLVAPMLLKMGVPLVVSHMYVFYFGILADLTPPVGLAAFAAASIARAQFFTTGWWAVRVAMAGFVVPFMAVYDPSLMMVTGSLGDTAYMVVKALVAIGLWGAATIGFLRERLALWERAIAVTAAFLLVAAIPWTDELGFALAAAFAAWHWWRTKAA</sequence>
<feature type="transmembrane region" description="Helical" evidence="2">
    <location>
        <begin position="551"/>
        <end position="569"/>
    </location>
</feature>
<comment type="subcellular location">
    <subcellularLocation>
        <location evidence="1">Cell inner membrane</location>
        <topology evidence="1">Multi-pass membrane protein</topology>
    </subcellularLocation>
</comment>
<evidence type="ECO:0000259" key="3">
    <source>
        <dbReference type="Pfam" id="PF06808"/>
    </source>
</evidence>
<evidence type="ECO:0000256" key="1">
    <source>
        <dbReference type="RuleBase" id="RU369079"/>
    </source>
</evidence>
<dbReference type="EMBL" id="PGTO01000016">
    <property type="protein sequence ID" value="RAU20881.1"/>
    <property type="molecule type" value="Genomic_DNA"/>
</dbReference>
<keyword evidence="1" id="KW-1003">Cell membrane</keyword>
<feature type="transmembrane region" description="Helical" evidence="2">
    <location>
        <begin position="430"/>
        <end position="457"/>
    </location>
</feature>
<protein>
    <submittedName>
        <fullName evidence="4">C4-dicarboxylate ABC transporter</fullName>
    </submittedName>
</protein>
<dbReference type="InterPro" id="IPR011853">
    <property type="entry name" value="TRAP_DctM-Dct_fused"/>
</dbReference>
<keyword evidence="1" id="KW-0813">Transport</keyword>
<dbReference type="OrthoDB" id="9759894at2"/>
<feature type="transmembrane region" description="Helical" evidence="2">
    <location>
        <begin position="469"/>
        <end position="496"/>
    </location>
</feature>
<keyword evidence="2" id="KW-1133">Transmembrane helix</keyword>
<comment type="caution">
    <text evidence="4">The sequence shown here is derived from an EMBL/GenBank/DDBJ whole genome shotgun (WGS) entry which is preliminary data.</text>
</comment>
<feature type="transmembrane region" description="Helical" evidence="2">
    <location>
        <begin position="85"/>
        <end position="102"/>
    </location>
</feature>
<organism evidence="4 5">
    <name type="scientific">Paramagnetospirillum kuznetsovii</name>
    <dbReference type="NCBI Taxonomy" id="2053833"/>
    <lineage>
        <taxon>Bacteria</taxon>
        <taxon>Pseudomonadati</taxon>
        <taxon>Pseudomonadota</taxon>
        <taxon>Alphaproteobacteria</taxon>
        <taxon>Rhodospirillales</taxon>
        <taxon>Magnetospirillaceae</taxon>
        <taxon>Paramagnetospirillum</taxon>
    </lineage>
</organism>
<evidence type="ECO:0000256" key="2">
    <source>
        <dbReference type="SAM" id="Phobius"/>
    </source>
</evidence>
<feature type="transmembrane region" description="Helical" evidence="2">
    <location>
        <begin position="617"/>
        <end position="648"/>
    </location>
</feature>
<keyword evidence="5" id="KW-1185">Reference proteome</keyword>
<dbReference type="PANTHER" id="PTHR43849">
    <property type="entry name" value="BLL3936 PROTEIN"/>
    <property type="match status" value="1"/>
</dbReference>
<dbReference type="GO" id="GO:0022857">
    <property type="term" value="F:transmembrane transporter activity"/>
    <property type="evidence" value="ECO:0007669"/>
    <property type="project" value="UniProtKB-UniRule"/>
</dbReference>
<feature type="transmembrane region" description="Helical" evidence="2">
    <location>
        <begin position="55"/>
        <end position="73"/>
    </location>
</feature>
<keyword evidence="2" id="KW-0812">Transmembrane</keyword>
<dbReference type="InterPro" id="IPR010656">
    <property type="entry name" value="DctM"/>
</dbReference>
<feature type="transmembrane region" description="Helical" evidence="2">
    <location>
        <begin position="26"/>
        <end position="43"/>
    </location>
</feature>
<feature type="domain" description="TRAP C4-dicarboxylate transport system permease DctM subunit" evidence="3">
    <location>
        <begin position="380"/>
        <end position="567"/>
    </location>
</feature>
<reference evidence="4 5" key="1">
    <citation type="submission" date="2017-11" db="EMBL/GenBank/DDBJ databases">
        <title>Draft genome sequence of magnetotactic bacterium Magnetospirillum kuznetsovii LBB-42.</title>
        <authorList>
            <person name="Grouzdev D.S."/>
            <person name="Rysina M.S."/>
            <person name="Baslerov R.V."/>
            <person name="Koziaeva V."/>
        </authorList>
    </citation>
    <scope>NUCLEOTIDE SEQUENCE [LARGE SCALE GENOMIC DNA]</scope>
    <source>
        <strain evidence="4 5">LBB-42</strain>
    </source>
</reference>
<accession>A0A364NUW9</accession>
<dbReference type="NCBIfam" id="TIGR02123">
    <property type="entry name" value="TRAP_fused"/>
    <property type="match status" value="1"/>
</dbReference>
<comment type="function">
    <text evidence="1">Part of the tripartite ATP-independent periplasmic (TRAP) transport system.</text>
</comment>
<dbReference type="PANTHER" id="PTHR43849:SF2">
    <property type="entry name" value="BLL3936 PROTEIN"/>
    <property type="match status" value="1"/>
</dbReference>
<dbReference type="Proteomes" id="UP000251075">
    <property type="component" value="Unassembled WGS sequence"/>
</dbReference>